<gene>
    <name evidence="2" type="ORF">PR048_003547</name>
</gene>
<evidence type="ECO:0000313" key="3">
    <source>
        <dbReference type="Proteomes" id="UP001159363"/>
    </source>
</evidence>
<protein>
    <submittedName>
        <fullName evidence="2">Uncharacterized protein</fullName>
    </submittedName>
</protein>
<accession>A0ABQ9INF4</accession>
<feature type="compositionally biased region" description="Basic and acidic residues" evidence="1">
    <location>
        <begin position="1"/>
        <end position="23"/>
    </location>
</feature>
<reference evidence="2 3" key="1">
    <citation type="submission" date="2023-02" db="EMBL/GenBank/DDBJ databases">
        <title>LHISI_Scaffold_Assembly.</title>
        <authorList>
            <person name="Stuart O.P."/>
            <person name="Cleave R."/>
            <person name="Magrath M.J.L."/>
            <person name="Mikheyev A.S."/>
        </authorList>
    </citation>
    <scope>NUCLEOTIDE SEQUENCE [LARGE SCALE GENOMIC DNA]</scope>
    <source>
        <strain evidence="2">Daus_M_001</strain>
        <tissue evidence="2">Leg muscle</tissue>
    </source>
</reference>
<evidence type="ECO:0000313" key="2">
    <source>
        <dbReference type="EMBL" id="KAJ8898187.1"/>
    </source>
</evidence>
<dbReference type="EMBL" id="JARBHB010000001">
    <property type="protein sequence ID" value="KAJ8898187.1"/>
    <property type="molecule type" value="Genomic_DNA"/>
</dbReference>
<keyword evidence="3" id="KW-1185">Reference proteome</keyword>
<dbReference type="Proteomes" id="UP001159363">
    <property type="component" value="Chromosome 1"/>
</dbReference>
<feature type="region of interest" description="Disordered" evidence="1">
    <location>
        <begin position="1"/>
        <end position="59"/>
    </location>
</feature>
<sequence length="101" mass="11006">MRLERASQKQSSDTRKTPYDRVEAAPGTSLSSHLPRGHGDAVVRLPASSHLNSPPPPGDFRTWESCLTMPLIGGFSLGPPVSPALAFRRCFILASLRPRQL</sequence>
<evidence type="ECO:0000256" key="1">
    <source>
        <dbReference type="SAM" id="MobiDB-lite"/>
    </source>
</evidence>
<comment type="caution">
    <text evidence="2">The sequence shown here is derived from an EMBL/GenBank/DDBJ whole genome shotgun (WGS) entry which is preliminary data.</text>
</comment>
<proteinExistence type="predicted"/>
<organism evidence="2 3">
    <name type="scientific">Dryococelus australis</name>
    <dbReference type="NCBI Taxonomy" id="614101"/>
    <lineage>
        <taxon>Eukaryota</taxon>
        <taxon>Metazoa</taxon>
        <taxon>Ecdysozoa</taxon>
        <taxon>Arthropoda</taxon>
        <taxon>Hexapoda</taxon>
        <taxon>Insecta</taxon>
        <taxon>Pterygota</taxon>
        <taxon>Neoptera</taxon>
        <taxon>Polyneoptera</taxon>
        <taxon>Phasmatodea</taxon>
        <taxon>Verophasmatodea</taxon>
        <taxon>Anareolatae</taxon>
        <taxon>Phasmatidae</taxon>
        <taxon>Eurycanthinae</taxon>
        <taxon>Dryococelus</taxon>
    </lineage>
</organism>
<name>A0ABQ9INF4_9NEOP</name>